<gene>
    <name evidence="15" type="ORF">LPLAT_LOCUS12666</name>
</gene>
<keyword evidence="10" id="KW-0539">Nucleus</keyword>
<dbReference type="GO" id="GO:0008270">
    <property type="term" value="F:zinc ion binding"/>
    <property type="evidence" value="ECO:0007669"/>
    <property type="project" value="UniProtKB-KW"/>
</dbReference>
<keyword evidence="6" id="KW-0805">Transcription regulation</keyword>
<keyword evidence="7 13" id="KW-0175">Coiled coil</keyword>
<evidence type="ECO:0000256" key="9">
    <source>
        <dbReference type="ARBA" id="ARBA00023163"/>
    </source>
</evidence>
<accession>A0AAV2P778</accession>
<dbReference type="Proteomes" id="UP001497644">
    <property type="component" value="Chromosome 7"/>
</dbReference>
<evidence type="ECO:0000256" key="3">
    <source>
        <dbReference type="ARBA" id="ARBA00022723"/>
    </source>
</evidence>
<comment type="similarity">
    <text evidence="2">Belongs to the THAP1 family.</text>
</comment>
<feature type="domain" description="THAP-type" evidence="14">
    <location>
        <begin position="1"/>
        <end position="95"/>
    </location>
</feature>
<keyword evidence="5" id="KW-0862">Zinc</keyword>
<dbReference type="PROSITE" id="PS50950">
    <property type="entry name" value="ZF_THAP"/>
    <property type="match status" value="1"/>
</dbReference>
<evidence type="ECO:0000256" key="2">
    <source>
        <dbReference type="ARBA" id="ARBA00006177"/>
    </source>
</evidence>
<dbReference type="InterPro" id="IPR006612">
    <property type="entry name" value="THAP_Znf"/>
</dbReference>
<dbReference type="InterPro" id="IPR021896">
    <property type="entry name" value="THAP9-like_HTH"/>
</dbReference>
<evidence type="ECO:0000256" key="6">
    <source>
        <dbReference type="ARBA" id="ARBA00023015"/>
    </source>
</evidence>
<name>A0AAV2P778_9HYME</name>
<dbReference type="Pfam" id="PF05485">
    <property type="entry name" value="THAP"/>
    <property type="match status" value="1"/>
</dbReference>
<dbReference type="AlphaFoldDB" id="A0AAV2P778"/>
<sequence length="482" mass="55897">MPNKCIVPGCNTGYASCRAKFSIFSAPKNNELREEWQKSIRLTKPLLTKHVVCEKHFRGDLIIRSYKHKDESGNVLAEVPLKCARLVMNAIPTIFPLQKSVLPQHESSSEENLKGNENITGKQLNTVQASHTLTKISENGQNQRNEMCLSSIVESFAMPTMKNDPEINVCTDTENRTAVITQETTILHEHNLFIELLENPSVIKTPANWYFATPSSKNYIALYELYWKDDDDIMFPIMRRSMIIDADMKTRCLANGKRVNPLVFSFPDKFDSLADINKTLEKFASLNICCGISMLDDINLITEKIGYTDNLNQLRHNRCPIITDKRQCDACRNVKKYISYKKRRQKMTLKHQTLQNMWKNKLYRQQNALKRAKKRIEILRSRILSQQAQINELKEENVFKKCEELNISDKQKMCVKEIMATAQKKNSKGRRYTEEWVMLCILMHIQSPSAYEFLRKNEVLPIPSIRTIRRYLSVMNITSNTD</sequence>
<dbReference type="SMART" id="SM00692">
    <property type="entry name" value="DM3"/>
    <property type="match status" value="1"/>
</dbReference>
<dbReference type="InterPro" id="IPR026516">
    <property type="entry name" value="THAP1/10"/>
</dbReference>
<evidence type="ECO:0000313" key="15">
    <source>
        <dbReference type="EMBL" id="CAL1687460.1"/>
    </source>
</evidence>
<keyword evidence="16" id="KW-1185">Reference proteome</keyword>
<organism evidence="15 16">
    <name type="scientific">Lasius platythorax</name>
    <dbReference type="NCBI Taxonomy" id="488582"/>
    <lineage>
        <taxon>Eukaryota</taxon>
        <taxon>Metazoa</taxon>
        <taxon>Ecdysozoa</taxon>
        <taxon>Arthropoda</taxon>
        <taxon>Hexapoda</taxon>
        <taxon>Insecta</taxon>
        <taxon>Pterygota</taxon>
        <taxon>Neoptera</taxon>
        <taxon>Endopterygota</taxon>
        <taxon>Hymenoptera</taxon>
        <taxon>Apocrita</taxon>
        <taxon>Aculeata</taxon>
        <taxon>Formicoidea</taxon>
        <taxon>Formicidae</taxon>
        <taxon>Formicinae</taxon>
        <taxon>Lasius</taxon>
        <taxon>Lasius</taxon>
    </lineage>
</organism>
<dbReference type="SUPFAM" id="SSF57716">
    <property type="entry name" value="Glucocorticoid receptor-like (DNA-binding domain)"/>
    <property type="match status" value="1"/>
</dbReference>
<dbReference type="SMART" id="SM00980">
    <property type="entry name" value="THAP"/>
    <property type="match status" value="1"/>
</dbReference>
<dbReference type="PANTHER" id="PTHR46600">
    <property type="entry name" value="THAP DOMAIN-CONTAINING"/>
    <property type="match status" value="1"/>
</dbReference>
<dbReference type="Pfam" id="PF12017">
    <property type="entry name" value="Tnp_P_element"/>
    <property type="match status" value="1"/>
</dbReference>
<keyword evidence="4 12" id="KW-0863">Zinc-finger</keyword>
<evidence type="ECO:0000256" key="1">
    <source>
        <dbReference type="ARBA" id="ARBA00004642"/>
    </source>
</evidence>
<keyword evidence="3" id="KW-0479">Metal-binding</keyword>
<dbReference type="EMBL" id="OZ034830">
    <property type="protein sequence ID" value="CAL1687460.1"/>
    <property type="molecule type" value="Genomic_DNA"/>
</dbReference>
<dbReference type="PANTHER" id="PTHR46600:SF1">
    <property type="entry name" value="THAP DOMAIN-CONTAINING PROTEIN 1"/>
    <property type="match status" value="1"/>
</dbReference>
<evidence type="ECO:0000256" key="5">
    <source>
        <dbReference type="ARBA" id="ARBA00022833"/>
    </source>
</evidence>
<keyword evidence="9" id="KW-0804">Transcription</keyword>
<evidence type="ECO:0000256" key="8">
    <source>
        <dbReference type="ARBA" id="ARBA00023125"/>
    </source>
</evidence>
<evidence type="ECO:0000256" key="7">
    <source>
        <dbReference type="ARBA" id="ARBA00023054"/>
    </source>
</evidence>
<keyword evidence="8 12" id="KW-0238">DNA-binding</keyword>
<evidence type="ECO:0000256" key="11">
    <source>
        <dbReference type="ARBA" id="ARBA00023306"/>
    </source>
</evidence>
<evidence type="ECO:0000313" key="16">
    <source>
        <dbReference type="Proteomes" id="UP001497644"/>
    </source>
</evidence>
<evidence type="ECO:0000256" key="10">
    <source>
        <dbReference type="ARBA" id="ARBA00023242"/>
    </source>
</evidence>
<protein>
    <recommendedName>
        <fullName evidence="14">THAP-type domain-containing protein</fullName>
    </recommendedName>
</protein>
<dbReference type="GO" id="GO:0043565">
    <property type="term" value="F:sequence-specific DNA binding"/>
    <property type="evidence" value="ECO:0007669"/>
    <property type="project" value="InterPro"/>
</dbReference>
<evidence type="ECO:0000259" key="14">
    <source>
        <dbReference type="PROSITE" id="PS50950"/>
    </source>
</evidence>
<evidence type="ECO:0000256" key="4">
    <source>
        <dbReference type="ARBA" id="ARBA00022771"/>
    </source>
</evidence>
<evidence type="ECO:0000256" key="13">
    <source>
        <dbReference type="SAM" id="Coils"/>
    </source>
</evidence>
<proteinExistence type="inferred from homology"/>
<evidence type="ECO:0000256" key="12">
    <source>
        <dbReference type="PROSITE-ProRule" id="PRU00309"/>
    </source>
</evidence>
<reference evidence="15" key="1">
    <citation type="submission" date="2024-04" db="EMBL/GenBank/DDBJ databases">
        <authorList>
            <consortium name="Molecular Ecology Group"/>
        </authorList>
    </citation>
    <scope>NUCLEOTIDE SEQUENCE</scope>
</reference>
<keyword evidence="11" id="KW-0131">Cell cycle</keyword>
<dbReference type="GO" id="GO:0005654">
    <property type="term" value="C:nucleoplasm"/>
    <property type="evidence" value="ECO:0007669"/>
    <property type="project" value="UniProtKB-SubCell"/>
</dbReference>
<comment type="subcellular location">
    <subcellularLocation>
        <location evidence="1">Nucleus</location>
        <location evidence="1">Nucleoplasm</location>
    </subcellularLocation>
</comment>
<feature type="coiled-coil region" evidence="13">
    <location>
        <begin position="362"/>
        <end position="396"/>
    </location>
</feature>